<evidence type="ECO:0000259" key="1">
    <source>
        <dbReference type="Pfam" id="PF12697"/>
    </source>
</evidence>
<dbReference type="Pfam" id="PF12697">
    <property type="entry name" value="Abhydrolase_6"/>
    <property type="match status" value="1"/>
</dbReference>
<keyword evidence="2" id="KW-0378">Hydrolase</keyword>
<dbReference type="InterPro" id="IPR050266">
    <property type="entry name" value="AB_hydrolase_sf"/>
</dbReference>
<dbReference type="PANTHER" id="PTHR43798">
    <property type="entry name" value="MONOACYLGLYCEROL LIPASE"/>
    <property type="match status" value="1"/>
</dbReference>
<dbReference type="PRINTS" id="PR00111">
    <property type="entry name" value="ABHYDROLASE"/>
</dbReference>
<sequence>MSLTLEQDSVDPWTRAYAQVPTREVIEVDDHEIAVSVWPDREPTGTDLVLIHGGAAQRSWWDHLAPLITGVRRVVALDLSGHGESSRRQAYTLDGWSDEAAAVAAQLCHQPVLVGHSMGGLVAVNAAQRGLTDVAGVMALDSPLRRSEQGYSDRRAKIASRPVRSYDTWTEAVAGYKTFPPVVAVPDEVMTHIVQFAYGNVEGRWELKFDPRIYDRPQVSDDFLIRAEIPTIWVKAEYGFVDQRMAERIPVELGPKGSLIEVPDATHHLILEQPLASAWVISYFIQQLSPRA</sequence>
<organism evidence="2 3">
    <name type="scientific">Intrasporangium chromatireducens Q5-1</name>
    <dbReference type="NCBI Taxonomy" id="584657"/>
    <lineage>
        <taxon>Bacteria</taxon>
        <taxon>Bacillati</taxon>
        <taxon>Actinomycetota</taxon>
        <taxon>Actinomycetes</taxon>
        <taxon>Micrococcales</taxon>
        <taxon>Intrasporangiaceae</taxon>
        <taxon>Intrasporangium</taxon>
    </lineage>
</organism>
<dbReference type="Gene3D" id="3.40.50.1820">
    <property type="entry name" value="alpha/beta hydrolase"/>
    <property type="match status" value="1"/>
</dbReference>
<dbReference type="GO" id="GO:0016020">
    <property type="term" value="C:membrane"/>
    <property type="evidence" value="ECO:0007669"/>
    <property type="project" value="TreeGrafter"/>
</dbReference>
<dbReference type="EMBL" id="AWQS01000015">
    <property type="protein sequence ID" value="EWT07321.1"/>
    <property type="molecule type" value="Genomic_DNA"/>
</dbReference>
<feature type="domain" description="AB hydrolase-1" evidence="1">
    <location>
        <begin position="48"/>
        <end position="274"/>
    </location>
</feature>
<dbReference type="RefSeq" id="WP_051518147.1">
    <property type="nucleotide sequence ID" value="NZ_AWQS01000015.1"/>
</dbReference>
<dbReference type="OrthoDB" id="27092at2"/>
<comment type="caution">
    <text evidence="2">The sequence shown here is derived from an EMBL/GenBank/DDBJ whole genome shotgun (WGS) entry which is preliminary data.</text>
</comment>
<accession>W9GM35</accession>
<name>W9GM35_9MICO</name>
<dbReference type="PANTHER" id="PTHR43798:SF33">
    <property type="entry name" value="HYDROLASE, PUTATIVE (AFU_ORTHOLOGUE AFUA_2G14860)-RELATED"/>
    <property type="match status" value="1"/>
</dbReference>
<keyword evidence="3" id="KW-1185">Reference proteome</keyword>
<reference evidence="3" key="1">
    <citation type="submission" date="2013-08" db="EMBL/GenBank/DDBJ databases">
        <title>Intrasporangium oryzae NRRL B-24470.</title>
        <authorList>
            <person name="Liu H."/>
            <person name="Wang G."/>
        </authorList>
    </citation>
    <scope>NUCLEOTIDE SEQUENCE [LARGE SCALE GENOMIC DNA]</scope>
    <source>
        <strain evidence="3">Q5-1</strain>
    </source>
</reference>
<dbReference type="SUPFAM" id="SSF53474">
    <property type="entry name" value="alpha/beta-Hydrolases"/>
    <property type="match status" value="1"/>
</dbReference>
<dbReference type="InterPro" id="IPR029058">
    <property type="entry name" value="AB_hydrolase_fold"/>
</dbReference>
<evidence type="ECO:0000313" key="3">
    <source>
        <dbReference type="Proteomes" id="UP000019494"/>
    </source>
</evidence>
<dbReference type="InterPro" id="IPR000073">
    <property type="entry name" value="AB_hydrolase_1"/>
</dbReference>
<dbReference type="Proteomes" id="UP000019494">
    <property type="component" value="Unassembled WGS sequence"/>
</dbReference>
<dbReference type="AlphaFoldDB" id="W9GM35"/>
<protein>
    <submittedName>
        <fullName evidence="2">Alpha/beta hydrolase</fullName>
    </submittedName>
</protein>
<gene>
    <name evidence="2" type="ORF">N864_05560</name>
</gene>
<evidence type="ECO:0000313" key="2">
    <source>
        <dbReference type="EMBL" id="EWT07321.1"/>
    </source>
</evidence>
<proteinExistence type="predicted"/>
<dbReference type="GO" id="GO:0016787">
    <property type="term" value="F:hydrolase activity"/>
    <property type="evidence" value="ECO:0007669"/>
    <property type="project" value="UniProtKB-KW"/>
</dbReference>